<dbReference type="EMBL" id="CP120678">
    <property type="protein sequence ID" value="WIW70022.1"/>
    <property type="molecule type" value="Genomic_DNA"/>
</dbReference>
<dbReference type="PANTHER" id="PTHR42842:SF3">
    <property type="entry name" value="FAD_NAD(P)-BINDING OXIDOREDUCTASE FAMILY PROTEIN"/>
    <property type="match status" value="1"/>
</dbReference>
<dbReference type="Pfam" id="PF21688">
    <property type="entry name" value="FAD-depend_C"/>
    <property type="match status" value="1"/>
</dbReference>
<dbReference type="Gene3D" id="3.30.70.2700">
    <property type="match status" value="1"/>
</dbReference>
<name>A0A9Y2EQH5_9FIRM</name>
<sequence>MLRINNFNVPFDDVSPLKELVAKRLKIPPQVVLEVVVVRKAIDARRRKNSPIYFVYLLDVKVDVEERKVLARLKNDKNIAIVEPKEREVLHYGDIGLKERPVIVGLGPAGLLAAITLAQHGYKPLVLERGKDVDRRNDDIELFWQTGKLSEQSNVQFGEGGAGTFSDGKLTTRVNDSKMRDVLNLFVEAGAPAEIKYLHKPHIGTDKLKIMVKNLRKKIIQLGGEVLFEAQVTDVEIKEGRVCGVVVNQDAQIKCSLLMLGIGHSARDTYEMLYQKGVAMQAKPFAVGVRIEHPQNFIDAVQYGKEAGHERLPVADYALTYQDKETNRGAYSFCMCPGGEVVAATSEFNQVVTNGMSNFRRDSGVANSALLVTVGPEDFGSDVLDGIAFQRKYEKLAFECAGSNYFAPVQTVGDFLNGKSGSKDFLVQPTYCPGVTPVDLRECLPNFITDTLKHALADFGRKIKGFDHPSAVMTGIESRSSAPCRIIRDKEYVSISTEGLYPIGEGAGYAGGIMSAALDGLNAALAVIRKYKSF</sequence>
<dbReference type="KEGG" id="sgbi:P3F81_08940"/>
<dbReference type="InterPro" id="IPR028348">
    <property type="entry name" value="FAD-binding_protein"/>
</dbReference>
<reference evidence="2" key="1">
    <citation type="submission" date="2023-03" db="EMBL/GenBank/DDBJ databases">
        <title>Selenobaculum gbiensis gen. nov. sp. nov., a new bacterium isolated from the gut microbiota of IBD patient.</title>
        <authorList>
            <person name="Yeo S."/>
            <person name="Park H."/>
            <person name="Huh C.S."/>
        </authorList>
    </citation>
    <scope>NUCLEOTIDE SEQUENCE</scope>
    <source>
        <strain evidence="2">ICN-92133</strain>
    </source>
</reference>
<proteinExistence type="predicted"/>
<evidence type="ECO:0000259" key="1">
    <source>
        <dbReference type="Pfam" id="PF21688"/>
    </source>
</evidence>
<accession>A0A9Y2EQH5</accession>
<dbReference type="PANTHER" id="PTHR42842">
    <property type="entry name" value="FAD/NAD(P)-BINDING OXIDOREDUCTASE"/>
    <property type="match status" value="1"/>
</dbReference>
<dbReference type="Proteomes" id="UP001243623">
    <property type="component" value="Chromosome"/>
</dbReference>
<dbReference type="Gene3D" id="3.50.50.60">
    <property type="entry name" value="FAD/NAD(P)-binding domain"/>
    <property type="match status" value="2"/>
</dbReference>
<evidence type="ECO:0000313" key="2">
    <source>
        <dbReference type="EMBL" id="WIW70022.1"/>
    </source>
</evidence>
<protein>
    <recommendedName>
        <fullName evidence="1">FAD-dependent protein C-terminal domain-containing protein</fullName>
    </recommendedName>
</protein>
<gene>
    <name evidence="2" type="ORF">P3F81_08940</name>
</gene>
<dbReference type="InterPro" id="IPR049516">
    <property type="entry name" value="FAD-depend_C"/>
</dbReference>
<evidence type="ECO:0000313" key="3">
    <source>
        <dbReference type="Proteomes" id="UP001243623"/>
    </source>
</evidence>
<feature type="domain" description="FAD-dependent protein C-terminal" evidence="1">
    <location>
        <begin position="284"/>
        <end position="480"/>
    </location>
</feature>
<dbReference type="AlphaFoldDB" id="A0A9Y2EQH5"/>
<dbReference type="PIRSF" id="PIRSF038984">
    <property type="entry name" value="FAD_binding_protein"/>
    <property type="match status" value="1"/>
</dbReference>
<organism evidence="2 3">
    <name type="scientific">Selenobaculum gibii</name>
    <dbReference type="NCBI Taxonomy" id="3054208"/>
    <lineage>
        <taxon>Bacteria</taxon>
        <taxon>Bacillati</taxon>
        <taxon>Bacillota</taxon>
        <taxon>Negativicutes</taxon>
        <taxon>Selenomonadales</taxon>
        <taxon>Selenomonadaceae</taxon>
        <taxon>Selenobaculum</taxon>
    </lineage>
</organism>
<dbReference type="RefSeq" id="WP_147670467.1">
    <property type="nucleotide sequence ID" value="NZ_CP120678.1"/>
</dbReference>
<keyword evidence="3" id="KW-1185">Reference proteome</keyword>
<dbReference type="SUPFAM" id="SSF51905">
    <property type="entry name" value="FAD/NAD(P)-binding domain"/>
    <property type="match status" value="1"/>
</dbReference>
<dbReference type="InterPro" id="IPR036188">
    <property type="entry name" value="FAD/NAD-bd_sf"/>
</dbReference>